<comment type="similarity">
    <text evidence="6">Belongs to the ABC-4 integral membrane protein family.</text>
</comment>
<proteinExistence type="inferred from homology"/>
<keyword evidence="11" id="KW-1185">Reference proteome</keyword>
<accession>A0ABP8CQ33</accession>
<feature type="transmembrane region" description="Helical" evidence="7">
    <location>
        <begin position="341"/>
        <end position="362"/>
    </location>
</feature>
<keyword evidence="4 7" id="KW-1133">Transmembrane helix</keyword>
<sequence>MFSRDRWDEILEALNANKFRTFLTAFGVFWGITILVLLLALTNGLKNGVTADFGDFATNSMFMWTQGTSKPYKGLPKGRYFSYKIGDVAAIKSEIPNLKYVSPRNQLGGYNGANNVTRGTKTGAFEIYGDYPEFIKQQPMDILQGRFISYSDIEAKRKVCVIGTGVVKGLYDKEEEVLGTYIKVNGVNFLVVGTFKMSNSQGDGEQDASTIYIPFTTFGQAFNRGENVGWMAITAVDGVSITSLKQQVFDLMKFRHKVDPTDERAIGHFDLSEQFERINGLFSILSLVGYFVGALVLMSGIIGISNIMLIVVKERTKEIGVRRALGASPWSIKSQILQESLILTILSGMVGISFAAFVIWVMNIILDNAGPVDNFANPSVSMQVVFTALIILIVSGVLAGLIPANSATKMKPVDALRKE</sequence>
<dbReference type="PANTHER" id="PTHR30572:SF4">
    <property type="entry name" value="ABC TRANSPORTER PERMEASE YTRF"/>
    <property type="match status" value="1"/>
</dbReference>
<evidence type="ECO:0000313" key="11">
    <source>
        <dbReference type="Proteomes" id="UP001501682"/>
    </source>
</evidence>
<feature type="domain" description="MacB-like periplasmic core" evidence="9">
    <location>
        <begin position="21"/>
        <end position="248"/>
    </location>
</feature>
<evidence type="ECO:0000256" key="4">
    <source>
        <dbReference type="ARBA" id="ARBA00022989"/>
    </source>
</evidence>
<organism evidence="10 11">
    <name type="scientific">Winogradskyella damuponensis</name>
    <dbReference type="NCBI Taxonomy" id="943939"/>
    <lineage>
        <taxon>Bacteria</taxon>
        <taxon>Pseudomonadati</taxon>
        <taxon>Bacteroidota</taxon>
        <taxon>Flavobacteriia</taxon>
        <taxon>Flavobacteriales</taxon>
        <taxon>Flavobacteriaceae</taxon>
        <taxon>Winogradskyella</taxon>
    </lineage>
</organism>
<evidence type="ECO:0000256" key="7">
    <source>
        <dbReference type="SAM" id="Phobius"/>
    </source>
</evidence>
<feature type="transmembrane region" description="Helical" evidence="7">
    <location>
        <begin position="21"/>
        <end position="41"/>
    </location>
</feature>
<dbReference type="Proteomes" id="UP001501682">
    <property type="component" value="Unassembled WGS sequence"/>
</dbReference>
<feature type="domain" description="ABC3 transporter permease C-terminal" evidence="8">
    <location>
        <begin position="291"/>
        <end position="412"/>
    </location>
</feature>
<dbReference type="InterPro" id="IPR003838">
    <property type="entry name" value="ABC3_permease_C"/>
</dbReference>
<dbReference type="RefSeq" id="WP_215927831.1">
    <property type="nucleotide sequence ID" value="NZ_BAABCB010000007.1"/>
</dbReference>
<evidence type="ECO:0000256" key="2">
    <source>
        <dbReference type="ARBA" id="ARBA00022475"/>
    </source>
</evidence>
<dbReference type="EMBL" id="BAABCB010000007">
    <property type="protein sequence ID" value="GAA4241560.1"/>
    <property type="molecule type" value="Genomic_DNA"/>
</dbReference>
<evidence type="ECO:0000256" key="5">
    <source>
        <dbReference type="ARBA" id="ARBA00023136"/>
    </source>
</evidence>
<reference evidence="11" key="1">
    <citation type="journal article" date="2019" name="Int. J. Syst. Evol. Microbiol.">
        <title>The Global Catalogue of Microorganisms (GCM) 10K type strain sequencing project: providing services to taxonomists for standard genome sequencing and annotation.</title>
        <authorList>
            <consortium name="The Broad Institute Genomics Platform"/>
            <consortium name="The Broad Institute Genome Sequencing Center for Infectious Disease"/>
            <person name="Wu L."/>
            <person name="Ma J."/>
        </authorList>
    </citation>
    <scope>NUCLEOTIDE SEQUENCE [LARGE SCALE GENOMIC DNA]</scope>
    <source>
        <strain evidence="11">JCM 17633</strain>
    </source>
</reference>
<dbReference type="InterPro" id="IPR050250">
    <property type="entry name" value="Macrolide_Exporter_MacB"/>
</dbReference>
<evidence type="ECO:0000259" key="9">
    <source>
        <dbReference type="Pfam" id="PF12704"/>
    </source>
</evidence>
<evidence type="ECO:0000256" key="6">
    <source>
        <dbReference type="ARBA" id="ARBA00038076"/>
    </source>
</evidence>
<evidence type="ECO:0000313" key="10">
    <source>
        <dbReference type="EMBL" id="GAA4241560.1"/>
    </source>
</evidence>
<evidence type="ECO:0000256" key="1">
    <source>
        <dbReference type="ARBA" id="ARBA00004651"/>
    </source>
</evidence>
<comment type="subcellular location">
    <subcellularLocation>
        <location evidence="1">Cell membrane</location>
        <topology evidence="1">Multi-pass membrane protein</topology>
    </subcellularLocation>
</comment>
<dbReference type="Pfam" id="PF02687">
    <property type="entry name" value="FtsX"/>
    <property type="match status" value="1"/>
</dbReference>
<gene>
    <name evidence="10" type="ORF">GCM10022292_08420</name>
</gene>
<dbReference type="Pfam" id="PF12704">
    <property type="entry name" value="MacB_PCD"/>
    <property type="match status" value="1"/>
</dbReference>
<name>A0ABP8CQ33_9FLAO</name>
<dbReference type="PANTHER" id="PTHR30572">
    <property type="entry name" value="MEMBRANE COMPONENT OF TRANSPORTER-RELATED"/>
    <property type="match status" value="1"/>
</dbReference>
<feature type="transmembrane region" description="Helical" evidence="7">
    <location>
        <begin position="287"/>
        <end position="312"/>
    </location>
</feature>
<keyword evidence="2" id="KW-1003">Cell membrane</keyword>
<dbReference type="InterPro" id="IPR025857">
    <property type="entry name" value="MacB_PCD"/>
</dbReference>
<evidence type="ECO:0000256" key="3">
    <source>
        <dbReference type="ARBA" id="ARBA00022692"/>
    </source>
</evidence>
<feature type="transmembrane region" description="Helical" evidence="7">
    <location>
        <begin position="382"/>
        <end position="402"/>
    </location>
</feature>
<protein>
    <submittedName>
        <fullName evidence="10">ABC transporter permease</fullName>
    </submittedName>
</protein>
<keyword evidence="5 7" id="KW-0472">Membrane</keyword>
<keyword evidence="3 7" id="KW-0812">Transmembrane</keyword>
<evidence type="ECO:0000259" key="8">
    <source>
        <dbReference type="Pfam" id="PF02687"/>
    </source>
</evidence>
<comment type="caution">
    <text evidence="10">The sequence shown here is derived from an EMBL/GenBank/DDBJ whole genome shotgun (WGS) entry which is preliminary data.</text>
</comment>